<accession>A0A4S8Q3N6</accession>
<dbReference type="OrthoDB" id="4539099at2"/>
<dbReference type="Pfam" id="PF10706">
    <property type="entry name" value="Aminoglyc_resit"/>
    <property type="match status" value="1"/>
</dbReference>
<evidence type="ECO:0000313" key="1">
    <source>
        <dbReference type="EMBL" id="THV37771.1"/>
    </source>
</evidence>
<reference evidence="1 2" key="2">
    <citation type="submission" date="2019-05" db="EMBL/GenBank/DDBJ databases">
        <title>Glycomyces buryatensis sp. nov.</title>
        <authorList>
            <person name="Nikitina E."/>
        </authorList>
    </citation>
    <scope>NUCLEOTIDE SEQUENCE [LARGE SCALE GENOMIC DNA]</scope>
    <source>
        <strain evidence="1 2">18</strain>
    </source>
</reference>
<gene>
    <name evidence="1" type="ORF">FAB82_20150</name>
</gene>
<proteinExistence type="predicted"/>
<comment type="caution">
    <text evidence="1">The sequence shown here is derived from an EMBL/GenBank/DDBJ whole genome shotgun (WGS) entry which is preliminary data.</text>
</comment>
<keyword evidence="2" id="KW-1185">Reference proteome</keyword>
<evidence type="ECO:0008006" key="3">
    <source>
        <dbReference type="Google" id="ProtNLM"/>
    </source>
</evidence>
<sequence>MYGPWQDHTPADAAALLSDYPGLWWIAGGWAIEAFTGVPRQHGDLDVSIPRSDASLLHEYLADRFDVWAADSDTLRPLVGQADTALPATCENLWLRRSGADPWEYDVILMDATRSTWHYKRDERVSRRTDEILWNTGGINYLRPEIQLLHKAPGLRPKDQEDFNASLPLLDDVARTWLRSALELAHPGHPWLTELHA</sequence>
<dbReference type="Gene3D" id="3.30.460.40">
    <property type="match status" value="1"/>
</dbReference>
<dbReference type="InterPro" id="IPR019646">
    <property type="entry name" value="Aminoglyc_AdlTrfase"/>
</dbReference>
<reference evidence="2" key="1">
    <citation type="submission" date="2019-04" db="EMBL/GenBank/DDBJ databases">
        <title>Nocardioides xinjiangensis sp. nov.</title>
        <authorList>
            <person name="Liu S."/>
        </authorList>
    </citation>
    <scope>NUCLEOTIDE SEQUENCE [LARGE SCALE GENOMIC DNA]</scope>
    <source>
        <strain evidence="2">18</strain>
    </source>
</reference>
<name>A0A4S8Q3N6_9ACTN</name>
<dbReference type="EMBL" id="STGY01000068">
    <property type="protein sequence ID" value="THV37771.1"/>
    <property type="molecule type" value="Genomic_DNA"/>
</dbReference>
<dbReference type="Proteomes" id="UP000308760">
    <property type="component" value="Unassembled WGS sequence"/>
</dbReference>
<organism evidence="1 2">
    <name type="scientific">Glycomyces buryatensis</name>
    <dbReference type="NCBI Taxonomy" id="2570927"/>
    <lineage>
        <taxon>Bacteria</taxon>
        <taxon>Bacillati</taxon>
        <taxon>Actinomycetota</taxon>
        <taxon>Actinomycetes</taxon>
        <taxon>Glycomycetales</taxon>
        <taxon>Glycomycetaceae</taxon>
        <taxon>Glycomyces</taxon>
    </lineage>
</organism>
<protein>
    <recommendedName>
        <fullName evidence="3">Amino acid transporter</fullName>
    </recommendedName>
</protein>
<dbReference type="AlphaFoldDB" id="A0A4S8Q3N6"/>
<evidence type="ECO:0000313" key="2">
    <source>
        <dbReference type="Proteomes" id="UP000308760"/>
    </source>
</evidence>